<feature type="domain" description="Ig-like" evidence="3">
    <location>
        <begin position="53"/>
        <end position="143"/>
    </location>
</feature>
<feature type="transmembrane region" description="Helical" evidence="2">
    <location>
        <begin position="460"/>
        <end position="483"/>
    </location>
</feature>
<dbReference type="SUPFAM" id="SSF48726">
    <property type="entry name" value="Immunoglobulin"/>
    <property type="match status" value="1"/>
</dbReference>
<dbReference type="GO" id="GO:1990782">
    <property type="term" value="F:protein tyrosine kinase binding"/>
    <property type="evidence" value="ECO:0007669"/>
    <property type="project" value="TreeGrafter"/>
</dbReference>
<dbReference type="Gene3D" id="2.60.40.10">
    <property type="entry name" value="Immunoglobulins"/>
    <property type="match status" value="3"/>
</dbReference>
<dbReference type="GO" id="GO:0042110">
    <property type="term" value="P:T cell activation"/>
    <property type="evidence" value="ECO:0007669"/>
    <property type="project" value="TreeGrafter"/>
</dbReference>
<evidence type="ECO:0000313" key="5">
    <source>
        <dbReference type="Proteomes" id="UP000265080"/>
    </source>
</evidence>
<dbReference type="InterPro" id="IPR036179">
    <property type="entry name" value="Ig-like_dom_sf"/>
</dbReference>
<dbReference type="GO" id="GO:0070374">
    <property type="term" value="P:positive regulation of ERK1 and ERK2 cascade"/>
    <property type="evidence" value="ECO:0007669"/>
    <property type="project" value="TreeGrafter"/>
</dbReference>
<protein>
    <recommendedName>
        <fullName evidence="3">Ig-like domain-containing protein</fullName>
    </recommendedName>
</protein>
<keyword evidence="2" id="KW-0472">Membrane</keyword>
<evidence type="ECO:0000259" key="3">
    <source>
        <dbReference type="PROSITE" id="PS50835"/>
    </source>
</evidence>
<sequence>MLERHLGQCLLFLFFKCVMESGFLTFILVSSFAVDSSHVGITGWDDVVVAQRGMPVTLDCTDTSVRGDIAINWMVKLLNEKEWKLALSATENDQFSGGASKASMRLIDPNFQDSGTFSLYFEPDVEDSGFYLCLIKQKERKLKERTILLAILTVSVSPTVPVPQHSTLRLIASVNPDSAIAKVTWSAPGGFSLRSEKTRNTGTVAKLPQVQTNDSGDYVCTVHPWSNSSSTLFAFNVTVTIDADKVASFTDIRHESTISTAAQAQTSFPLTCPNVQGDYVLVYWRPPDTRHSNTRLVYQYDRWRASTLLTEQSKRLQLAGPPYNPDAGSFSFLLTPVLKDGGLYTCQVFLNDNAFSQSTQLSVMKVKTKRDALKQELVCLYSERSQVKSVEWKHHNKSRRLRMSSSGPGSITTTLPLPITADIAGNYTCTLQLKNGQIVRATEAVILPPTGSPTVTPDSMLPSLSALLLLVPLFAAAVGVLLWRQKHISDQGIEQSLSVHVGEEENIYENPENVRQAPPQGSVYMDLKPRGEDDVYKELERYEQCQS</sequence>
<dbReference type="GO" id="GO:0009897">
    <property type="term" value="C:external side of plasma membrane"/>
    <property type="evidence" value="ECO:0007669"/>
    <property type="project" value="TreeGrafter"/>
</dbReference>
<proteinExistence type="predicted"/>
<dbReference type="GeneTree" id="ENSGT00990000203786"/>
<dbReference type="PANTHER" id="PTHR11422:SF3">
    <property type="entry name" value="G6F-LIKE PROTEIN"/>
    <property type="match status" value="1"/>
</dbReference>
<keyword evidence="2" id="KW-0812">Transmembrane</keyword>
<dbReference type="GO" id="GO:0042289">
    <property type="term" value="F:MHC class II protein binding"/>
    <property type="evidence" value="ECO:0007669"/>
    <property type="project" value="TreeGrafter"/>
</dbReference>
<keyword evidence="2" id="KW-1133">Transmembrane helix</keyword>
<evidence type="ECO:0000313" key="4">
    <source>
        <dbReference type="Ensembl" id="ENSAPEP00000014848.1"/>
    </source>
</evidence>
<reference evidence="4" key="2">
    <citation type="submission" date="2025-08" db="UniProtKB">
        <authorList>
            <consortium name="Ensembl"/>
        </authorList>
    </citation>
    <scope>IDENTIFICATION</scope>
</reference>
<dbReference type="PROSITE" id="PS50835">
    <property type="entry name" value="IG_LIKE"/>
    <property type="match status" value="1"/>
</dbReference>
<dbReference type="SMART" id="SM00409">
    <property type="entry name" value="IG"/>
    <property type="match status" value="3"/>
</dbReference>
<evidence type="ECO:0000256" key="2">
    <source>
        <dbReference type="SAM" id="Phobius"/>
    </source>
</evidence>
<accession>A0A3P8SR67</accession>
<reference evidence="4 5" key="1">
    <citation type="submission" date="2018-03" db="EMBL/GenBank/DDBJ databases">
        <title>Finding Nemo's genes: A chromosome-scale reference assembly of the genome of the orange clownfish Amphiprion percula.</title>
        <authorList>
            <person name="Lehmann R."/>
        </authorList>
    </citation>
    <scope>NUCLEOTIDE SEQUENCE</scope>
</reference>
<dbReference type="AlphaFoldDB" id="A0A3P8SR67"/>
<dbReference type="InterPro" id="IPR013783">
    <property type="entry name" value="Ig-like_fold"/>
</dbReference>
<dbReference type="Pfam" id="PF00047">
    <property type="entry name" value="ig"/>
    <property type="match status" value="1"/>
</dbReference>
<dbReference type="PANTHER" id="PTHR11422">
    <property type="entry name" value="T-CELL SURFACE GLYCOPROTEIN CD4"/>
    <property type="match status" value="1"/>
</dbReference>
<feature type="transmembrane region" description="Helical" evidence="2">
    <location>
        <begin position="12"/>
        <end position="34"/>
    </location>
</feature>
<dbReference type="GO" id="GO:0045121">
    <property type="term" value="C:membrane raft"/>
    <property type="evidence" value="ECO:0007669"/>
    <property type="project" value="TreeGrafter"/>
</dbReference>
<keyword evidence="5" id="KW-1185">Reference proteome</keyword>
<evidence type="ECO:0000256" key="1">
    <source>
        <dbReference type="ARBA" id="ARBA00023319"/>
    </source>
</evidence>
<organism evidence="4 5">
    <name type="scientific">Amphiprion percula</name>
    <name type="common">Orange clownfish</name>
    <name type="synonym">Lutjanus percula</name>
    <dbReference type="NCBI Taxonomy" id="161767"/>
    <lineage>
        <taxon>Eukaryota</taxon>
        <taxon>Metazoa</taxon>
        <taxon>Chordata</taxon>
        <taxon>Craniata</taxon>
        <taxon>Vertebrata</taxon>
        <taxon>Euteleostomi</taxon>
        <taxon>Actinopterygii</taxon>
        <taxon>Neopterygii</taxon>
        <taxon>Teleostei</taxon>
        <taxon>Neoteleostei</taxon>
        <taxon>Acanthomorphata</taxon>
        <taxon>Ovalentaria</taxon>
        <taxon>Pomacentridae</taxon>
        <taxon>Amphiprion</taxon>
    </lineage>
</organism>
<dbReference type="InterPro" id="IPR007110">
    <property type="entry name" value="Ig-like_dom"/>
</dbReference>
<name>A0A3P8SR67_AMPPE</name>
<dbReference type="GO" id="GO:0035723">
    <property type="term" value="P:interleukin-15-mediated signaling pathway"/>
    <property type="evidence" value="ECO:0007669"/>
    <property type="project" value="TreeGrafter"/>
</dbReference>
<dbReference type="InterPro" id="IPR013151">
    <property type="entry name" value="Immunoglobulin_dom"/>
</dbReference>
<dbReference type="OMA" id="KVEWKHH"/>
<reference evidence="4" key="3">
    <citation type="submission" date="2025-09" db="UniProtKB">
        <authorList>
            <consortium name="Ensembl"/>
        </authorList>
    </citation>
    <scope>IDENTIFICATION</scope>
</reference>
<dbReference type="Proteomes" id="UP000265080">
    <property type="component" value="Chromosome 7"/>
</dbReference>
<dbReference type="InterPro" id="IPR003599">
    <property type="entry name" value="Ig_sub"/>
</dbReference>
<keyword evidence="1" id="KW-0393">Immunoglobulin domain</keyword>
<dbReference type="Ensembl" id="ENSAPET00000015235.1">
    <property type="protein sequence ID" value="ENSAPEP00000014848.1"/>
    <property type="gene ID" value="ENSAPEG00000010588.1"/>
</dbReference>